<sequence length="143" mass="14645">MSLSCIPFTGNFVILDFQGLALDLTSALNGPLTTQFLGNPPSLNQQWELVPVNNGRVLVSGLSQLQSGKPVVIDMGANGSAFGAGNTGISFNVTCTGGLSATLVDNILGIALTAAPLEGASTPVTFETFTGSSEQVWSLVALD</sequence>
<keyword evidence="2" id="KW-1185">Reference proteome</keyword>
<dbReference type="EMBL" id="JACAZH010000011">
    <property type="protein sequence ID" value="KAF7355701.1"/>
    <property type="molecule type" value="Genomic_DNA"/>
</dbReference>
<dbReference type="AlphaFoldDB" id="A0A8H6YC79"/>
<evidence type="ECO:0000313" key="2">
    <source>
        <dbReference type="Proteomes" id="UP000623467"/>
    </source>
</evidence>
<name>A0A8H6YC79_9AGAR</name>
<proteinExistence type="predicted"/>
<dbReference type="Gene3D" id="2.80.10.50">
    <property type="match status" value="1"/>
</dbReference>
<reference evidence="1" key="1">
    <citation type="submission" date="2020-05" db="EMBL/GenBank/DDBJ databases">
        <title>Mycena genomes resolve the evolution of fungal bioluminescence.</title>
        <authorList>
            <person name="Tsai I.J."/>
        </authorList>
    </citation>
    <scope>NUCLEOTIDE SEQUENCE</scope>
    <source>
        <strain evidence="1">160909Yilan</strain>
    </source>
</reference>
<dbReference type="OrthoDB" id="3056239at2759"/>
<protein>
    <submittedName>
        <fullName evidence="1">Uncharacterized protein</fullName>
    </submittedName>
</protein>
<evidence type="ECO:0000313" key="1">
    <source>
        <dbReference type="EMBL" id="KAF7355701.1"/>
    </source>
</evidence>
<accession>A0A8H6YC79</accession>
<dbReference type="Proteomes" id="UP000623467">
    <property type="component" value="Unassembled WGS sequence"/>
</dbReference>
<gene>
    <name evidence="1" type="ORF">MSAN_01487900</name>
</gene>
<organism evidence="1 2">
    <name type="scientific">Mycena sanguinolenta</name>
    <dbReference type="NCBI Taxonomy" id="230812"/>
    <lineage>
        <taxon>Eukaryota</taxon>
        <taxon>Fungi</taxon>
        <taxon>Dikarya</taxon>
        <taxon>Basidiomycota</taxon>
        <taxon>Agaricomycotina</taxon>
        <taxon>Agaricomycetes</taxon>
        <taxon>Agaricomycetidae</taxon>
        <taxon>Agaricales</taxon>
        <taxon>Marasmiineae</taxon>
        <taxon>Mycenaceae</taxon>
        <taxon>Mycena</taxon>
    </lineage>
</organism>
<comment type="caution">
    <text evidence="1">The sequence shown here is derived from an EMBL/GenBank/DDBJ whole genome shotgun (WGS) entry which is preliminary data.</text>
</comment>